<evidence type="ECO:0000256" key="3">
    <source>
        <dbReference type="ARBA" id="ARBA00022833"/>
    </source>
</evidence>
<dbReference type="GO" id="GO:0044325">
    <property type="term" value="F:transmembrane transporter binding"/>
    <property type="evidence" value="ECO:0007669"/>
    <property type="project" value="TreeGrafter"/>
</dbReference>
<dbReference type="AlphaFoldDB" id="A0A9P1N5B1"/>
<dbReference type="SUPFAM" id="SSF57850">
    <property type="entry name" value="RING/U-box"/>
    <property type="match status" value="1"/>
</dbReference>
<dbReference type="Proteomes" id="UP001152747">
    <property type="component" value="Unassembled WGS sequence"/>
</dbReference>
<evidence type="ECO:0000259" key="7">
    <source>
        <dbReference type="PROSITE" id="PS50089"/>
    </source>
</evidence>
<gene>
    <name evidence="9" type="ORF">CAMP_LOCUS14432</name>
</gene>
<evidence type="ECO:0008006" key="11">
    <source>
        <dbReference type="Google" id="ProtNLM"/>
    </source>
</evidence>
<feature type="region of interest" description="Disordered" evidence="6">
    <location>
        <begin position="710"/>
        <end position="768"/>
    </location>
</feature>
<dbReference type="InterPro" id="IPR001841">
    <property type="entry name" value="Znf_RING"/>
</dbReference>
<keyword evidence="2 4" id="KW-0863">Zinc-finger</keyword>
<dbReference type="PROSITE" id="PS50089">
    <property type="entry name" value="ZF_RING_2"/>
    <property type="match status" value="1"/>
</dbReference>
<dbReference type="OrthoDB" id="9049620at2759"/>
<dbReference type="GO" id="GO:0008270">
    <property type="term" value="F:zinc ion binding"/>
    <property type="evidence" value="ECO:0007669"/>
    <property type="project" value="UniProtKB-KW"/>
</dbReference>
<dbReference type="GO" id="GO:0030544">
    <property type="term" value="F:Hsp70 protein binding"/>
    <property type="evidence" value="ECO:0007669"/>
    <property type="project" value="InterPro"/>
</dbReference>
<dbReference type="EMBL" id="CANHGI010000005">
    <property type="protein sequence ID" value="CAI5451795.1"/>
    <property type="molecule type" value="Genomic_DNA"/>
</dbReference>
<accession>A0A9P1N5B1</accession>
<evidence type="ECO:0000313" key="9">
    <source>
        <dbReference type="EMBL" id="CAI5451795.1"/>
    </source>
</evidence>
<protein>
    <recommendedName>
        <fullName evidence="11">RING finger protein 207</fullName>
    </recommendedName>
</protein>
<comment type="caution">
    <text evidence="9">The sequence shown here is derived from an EMBL/GenBank/DDBJ whole genome shotgun (WGS) entry which is preliminary data.</text>
</comment>
<dbReference type="Pfam" id="PF00643">
    <property type="entry name" value="zf-B_box"/>
    <property type="match status" value="1"/>
</dbReference>
<keyword evidence="5" id="KW-0175">Coiled coil</keyword>
<keyword evidence="10" id="KW-1185">Reference proteome</keyword>
<feature type="coiled-coil region" evidence="5">
    <location>
        <begin position="524"/>
        <end position="551"/>
    </location>
</feature>
<evidence type="ECO:0000259" key="8">
    <source>
        <dbReference type="PROSITE" id="PS50119"/>
    </source>
</evidence>
<feature type="compositionally biased region" description="Basic and acidic residues" evidence="6">
    <location>
        <begin position="713"/>
        <end position="745"/>
    </location>
</feature>
<dbReference type="PROSITE" id="PS50119">
    <property type="entry name" value="ZF_BBOX"/>
    <property type="match status" value="1"/>
</dbReference>
<keyword evidence="1" id="KW-0479">Metal-binding</keyword>
<dbReference type="InterPro" id="IPR039320">
    <property type="entry name" value="RNF207"/>
</dbReference>
<feature type="domain" description="B box-type" evidence="8">
    <location>
        <begin position="73"/>
        <end position="120"/>
    </location>
</feature>
<dbReference type="PANTHER" id="PTHR22635:SF0">
    <property type="entry name" value="RING FINGER PROTEIN 207"/>
    <property type="match status" value="1"/>
</dbReference>
<keyword evidence="3" id="KW-0862">Zinc</keyword>
<evidence type="ECO:0000256" key="5">
    <source>
        <dbReference type="SAM" id="Coils"/>
    </source>
</evidence>
<dbReference type="Gene3D" id="3.30.40.10">
    <property type="entry name" value="Zinc/RING finger domain, C3HC4 (zinc finger)"/>
    <property type="match status" value="1"/>
</dbReference>
<reference evidence="9" key="1">
    <citation type="submission" date="2022-11" db="EMBL/GenBank/DDBJ databases">
        <authorList>
            <person name="Kikuchi T."/>
        </authorList>
    </citation>
    <scope>NUCLEOTIDE SEQUENCE</scope>
    <source>
        <strain evidence="9">PS1010</strain>
    </source>
</reference>
<dbReference type="Gene3D" id="1.20.58.1540">
    <property type="entry name" value="Actin interacting protein 3, C-terminal domain"/>
    <property type="match status" value="1"/>
</dbReference>
<dbReference type="InterPro" id="IPR000315">
    <property type="entry name" value="Znf_B-box"/>
</dbReference>
<organism evidence="9 10">
    <name type="scientific">Caenorhabditis angaria</name>
    <dbReference type="NCBI Taxonomy" id="860376"/>
    <lineage>
        <taxon>Eukaryota</taxon>
        <taxon>Metazoa</taxon>
        <taxon>Ecdysozoa</taxon>
        <taxon>Nematoda</taxon>
        <taxon>Chromadorea</taxon>
        <taxon>Rhabditida</taxon>
        <taxon>Rhabditina</taxon>
        <taxon>Rhabditomorpha</taxon>
        <taxon>Rhabditoidea</taxon>
        <taxon>Rhabditidae</taxon>
        <taxon>Peloderinae</taxon>
        <taxon>Caenorhabditis</taxon>
    </lineage>
</organism>
<sequence>MEENPLGCIICKNELSEPLLLSCHHTVCRRCRPSNSTSCSRCQSSRQSTPSTSRTVTPQPDKIAAFLLDASKEEIEECANCEKLSLPMFYCETCQQSLCLNCRQATHQARMFSSHKIINSDERSKVYGSSLCKEHGEPYILYCSDVRKLVCIQCFNGRPLEERHSFISIDQGHRMCLEKIEQSAAKLRFYQTERLEELGVRQRILEQNEANFEDSKKSIFQICQQITDTVMTTREKLIRELEKQKNVSGEQCAKQIKDIEAILSPVRLCLFSSQIMCTTASKLDVLQLCGQLQKRIHVILDKTIDKLPSTTAPDNLEARSELAKALEPYLGLSAAWCPISASRENSNSYKRGSMPMLSKFQTTIDLAGAFGQLFGRVEHPLRKLIGELAETGQQVLETQRDLTTRRCLIEKDSVDKLIGISKRLEAELGMHSAALDGMQSEMQEIWQEQLDRVRRQQIIYREKVGEVLSLRETARQVLTAAKQLAPYVLCILSMNQMIDPKRCHPPDPAPMESICLEITGIEPNSESRIQAIEKEEENRRINQEAKKKEEMAGPMEVVKSLKHGKIRRKDGGHRNMVNMNRERSPGGTDVALISPCFKRISTASLKEETSSELDAEEFLDFDFMTSGPQDDADATMFEEDRCSSALQLPLENLPSLDQLLGRIPLATRVTSDVGVCRGAMLQSLNDVFAQQKSPVPEHITVSEERNVLASAVRDSEKRGGGIPPPRKEEPPKNEVDVQEKTEKEKVTRKRVKKEEIPQSSPSNIPEVPFIPQEIFEKIDENHQLGSFEAKERMLQSLKEKIRLEKAEEA</sequence>
<dbReference type="InterPro" id="IPR013083">
    <property type="entry name" value="Znf_RING/FYVE/PHD"/>
</dbReference>
<dbReference type="SMART" id="SM00336">
    <property type="entry name" value="BBOX"/>
    <property type="match status" value="2"/>
</dbReference>
<dbReference type="SUPFAM" id="SSF57845">
    <property type="entry name" value="B-box zinc-binding domain"/>
    <property type="match status" value="1"/>
</dbReference>
<name>A0A9P1N5B1_9PELO</name>
<feature type="compositionally biased region" description="Low complexity" evidence="6">
    <location>
        <begin position="36"/>
        <end position="57"/>
    </location>
</feature>
<dbReference type="GO" id="GO:0048471">
    <property type="term" value="C:perinuclear region of cytoplasm"/>
    <property type="evidence" value="ECO:0007669"/>
    <property type="project" value="TreeGrafter"/>
</dbReference>
<feature type="region of interest" description="Disordered" evidence="6">
    <location>
        <begin position="33"/>
        <end position="57"/>
    </location>
</feature>
<feature type="domain" description="RING-type" evidence="7">
    <location>
        <begin position="8"/>
        <end position="43"/>
    </location>
</feature>
<evidence type="ECO:0000256" key="4">
    <source>
        <dbReference type="PROSITE-ProRule" id="PRU00024"/>
    </source>
</evidence>
<evidence type="ECO:0000256" key="6">
    <source>
        <dbReference type="SAM" id="MobiDB-lite"/>
    </source>
</evidence>
<dbReference type="CDD" id="cd16449">
    <property type="entry name" value="RING-HC"/>
    <property type="match status" value="1"/>
</dbReference>
<evidence type="ECO:0000256" key="1">
    <source>
        <dbReference type="ARBA" id="ARBA00022723"/>
    </source>
</evidence>
<dbReference type="CDD" id="cd19814">
    <property type="entry name" value="Bbox1_RNF207-like"/>
    <property type="match status" value="1"/>
</dbReference>
<proteinExistence type="predicted"/>
<dbReference type="Gene3D" id="3.30.160.60">
    <property type="entry name" value="Classic Zinc Finger"/>
    <property type="match status" value="1"/>
</dbReference>
<evidence type="ECO:0000313" key="10">
    <source>
        <dbReference type="Proteomes" id="UP001152747"/>
    </source>
</evidence>
<dbReference type="PANTHER" id="PTHR22635">
    <property type="entry name" value="RING FINGER PROTEIN 207"/>
    <property type="match status" value="1"/>
</dbReference>
<evidence type="ECO:0000256" key="2">
    <source>
        <dbReference type="ARBA" id="ARBA00022771"/>
    </source>
</evidence>